<name>A0A9W7MH38_HIBTR</name>
<dbReference type="Gene3D" id="1.10.340.70">
    <property type="match status" value="1"/>
</dbReference>
<dbReference type="PANTHER" id="PTHR48475">
    <property type="entry name" value="RIBONUCLEASE H"/>
    <property type="match status" value="1"/>
</dbReference>
<dbReference type="EMBL" id="BSYR01000038">
    <property type="protein sequence ID" value="GMJ04058.1"/>
    <property type="molecule type" value="Genomic_DNA"/>
</dbReference>
<proteinExistence type="predicted"/>
<dbReference type="AlphaFoldDB" id="A0A9W7MH38"/>
<reference evidence="1" key="1">
    <citation type="submission" date="2023-05" db="EMBL/GenBank/DDBJ databases">
        <title>Genome and transcriptome analyses reveal genes involved in the formation of fine ridges on petal epidermal cells in Hibiscus trionum.</title>
        <authorList>
            <person name="Koshimizu S."/>
            <person name="Masuda S."/>
            <person name="Ishii T."/>
            <person name="Shirasu K."/>
            <person name="Hoshino A."/>
            <person name="Arita M."/>
        </authorList>
    </citation>
    <scope>NUCLEOTIDE SEQUENCE</scope>
    <source>
        <strain evidence="1">Hamamatsu line</strain>
    </source>
</reference>
<evidence type="ECO:0008006" key="3">
    <source>
        <dbReference type="Google" id="ProtNLM"/>
    </source>
</evidence>
<dbReference type="OrthoDB" id="989289at2759"/>
<dbReference type="PANTHER" id="PTHR48475:SF1">
    <property type="entry name" value="RNASE H TYPE-1 DOMAIN-CONTAINING PROTEIN"/>
    <property type="match status" value="1"/>
</dbReference>
<dbReference type="Proteomes" id="UP001165190">
    <property type="component" value="Unassembled WGS sequence"/>
</dbReference>
<comment type="caution">
    <text evidence="1">The sequence shown here is derived from an EMBL/GenBank/DDBJ whole genome shotgun (WGS) entry which is preliminary data.</text>
</comment>
<keyword evidence="2" id="KW-1185">Reference proteome</keyword>
<gene>
    <name evidence="1" type="ORF">HRI_004075000</name>
</gene>
<protein>
    <recommendedName>
        <fullName evidence="3">Integrase zinc-binding domain-containing protein</fullName>
    </recommendedName>
</protein>
<evidence type="ECO:0000313" key="2">
    <source>
        <dbReference type="Proteomes" id="UP001165190"/>
    </source>
</evidence>
<organism evidence="1 2">
    <name type="scientific">Hibiscus trionum</name>
    <name type="common">Flower of an hour</name>
    <dbReference type="NCBI Taxonomy" id="183268"/>
    <lineage>
        <taxon>Eukaryota</taxon>
        <taxon>Viridiplantae</taxon>
        <taxon>Streptophyta</taxon>
        <taxon>Embryophyta</taxon>
        <taxon>Tracheophyta</taxon>
        <taxon>Spermatophyta</taxon>
        <taxon>Magnoliopsida</taxon>
        <taxon>eudicotyledons</taxon>
        <taxon>Gunneridae</taxon>
        <taxon>Pentapetalae</taxon>
        <taxon>rosids</taxon>
        <taxon>malvids</taxon>
        <taxon>Malvales</taxon>
        <taxon>Malvaceae</taxon>
        <taxon>Malvoideae</taxon>
        <taxon>Hibiscus</taxon>
    </lineage>
</organism>
<sequence>MAAGYFLDKQILYKKGATKRCSKCVENHETKKIIDEVHEGICRIHANGLSMSRQIMRLGYYRVSMVEDCVNFAQRCHKCQIYGDKIHMASSPLHVITAL</sequence>
<accession>A0A9W7MH38</accession>
<evidence type="ECO:0000313" key="1">
    <source>
        <dbReference type="EMBL" id="GMJ04058.1"/>
    </source>
</evidence>